<dbReference type="CDD" id="cd06170">
    <property type="entry name" value="LuxR_C_like"/>
    <property type="match status" value="1"/>
</dbReference>
<gene>
    <name evidence="6" type="ORF">PDM29_08305</name>
</gene>
<feature type="modified residue" description="4-aspartylphosphate" evidence="3">
    <location>
        <position position="59"/>
    </location>
</feature>
<dbReference type="SMART" id="SM00448">
    <property type="entry name" value="REC"/>
    <property type="match status" value="1"/>
</dbReference>
<feature type="domain" description="Response regulatory" evidence="5">
    <location>
        <begin position="8"/>
        <end position="127"/>
    </location>
</feature>
<dbReference type="EMBL" id="CP115541">
    <property type="protein sequence ID" value="WNH54264.1"/>
    <property type="molecule type" value="Genomic_DNA"/>
</dbReference>
<dbReference type="PANTHER" id="PTHR43214:SF17">
    <property type="entry name" value="TRANSCRIPTIONAL REGULATORY PROTEIN RCSB"/>
    <property type="match status" value="1"/>
</dbReference>
<keyword evidence="7" id="KW-1185">Reference proteome</keyword>
<name>A0ABY9YTG6_9GAMM</name>
<dbReference type="Gene3D" id="1.10.10.10">
    <property type="entry name" value="Winged helix-like DNA-binding domain superfamily/Winged helix DNA-binding domain"/>
    <property type="match status" value="1"/>
</dbReference>
<dbReference type="InterPro" id="IPR001789">
    <property type="entry name" value="Sig_transdc_resp-reg_receiver"/>
</dbReference>
<dbReference type="InterPro" id="IPR016032">
    <property type="entry name" value="Sig_transdc_resp-reg_C-effctor"/>
</dbReference>
<dbReference type="InterPro" id="IPR036388">
    <property type="entry name" value="WH-like_DNA-bd_sf"/>
</dbReference>
<evidence type="ECO:0000256" key="2">
    <source>
        <dbReference type="ARBA" id="ARBA00023125"/>
    </source>
</evidence>
<dbReference type="SMART" id="SM00421">
    <property type="entry name" value="HTH_LUXR"/>
    <property type="match status" value="1"/>
</dbReference>
<reference evidence="6 7" key="1">
    <citation type="submission" date="2022-12" db="EMBL/GenBank/DDBJ databases">
        <title>Two new species, Stenotrophomonas aracearum and Stenotrophomonas oahuensis, isolated from Anthurium (Araceae family) in Hawaii.</title>
        <authorList>
            <person name="Chunag S.C."/>
            <person name="Dobhal S."/>
            <person name="Alvarez A."/>
            <person name="Arif M."/>
        </authorList>
    </citation>
    <scope>NUCLEOTIDE SEQUENCE [LARGE SCALE GENOMIC DNA]</scope>
    <source>
        <strain evidence="6 7">A5586</strain>
    </source>
</reference>
<proteinExistence type="predicted"/>
<dbReference type="SUPFAM" id="SSF46894">
    <property type="entry name" value="C-terminal effector domain of the bipartite response regulators"/>
    <property type="match status" value="1"/>
</dbReference>
<evidence type="ECO:0000259" key="4">
    <source>
        <dbReference type="PROSITE" id="PS50043"/>
    </source>
</evidence>
<dbReference type="PANTHER" id="PTHR43214">
    <property type="entry name" value="TWO-COMPONENT RESPONSE REGULATOR"/>
    <property type="match status" value="1"/>
</dbReference>
<evidence type="ECO:0000313" key="7">
    <source>
        <dbReference type="Proteomes" id="UP001302072"/>
    </source>
</evidence>
<dbReference type="PROSITE" id="PS50043">
    <property type="entry name" value="HTH_LUXR_2"/>
    <property type="match status" value="1"/>
</dbReference>
<dbReference type="InterPro" id="IPR039420">
    <property type="entry name" value="WalR-like"/>
</dbReference>
<protein>
    <submittedName>
        <fullName evidence="6">Response regulator transcription factor</fullName>
    </submittedName>
</protein>
<evidence type="ECO:0000256" key="1">
    <source>
        <dbReference type="ARBA" id="ARBA00022553"/>
    </source>
</evidence>
<feature type="domain" description="HTH luxR-type" evidence="4">
    <location>
        <begin position="150"/>
        <end position="215"/>
    </location>
</feature>
<evidence type="ECO:0000259" key="5">
    <source>
        <dbReference type="PROSITE" id="PS50110"/>
    </source>
</evidence>
<dbReference type="InterPro" id="IPR011006">
    <property type="entry name" value="CheY-like_superfamily"/>
</dbReference>
<dbReference type="Pfam" id="PF00196">
    <property type="entry name" value="GerE"/>
    <property type="match status" value="1"/>
</dbReference>
<dbReference type="SUPFAM" id="SSF52172">
    <property type="entry name" value="CheY-like"/>
    <property type="match status" value="1"/>
</dbReference>
<dbReference type="PRINTS" id="PR00038">
    <property type="entry name" value="HTHLUXR"/>
</dbReference>
<dbReference type="RefSeq" id="WP_311193376.1">
    <property type="nucleotide sequence ID" value="NZ_CP115541.1"/>
</dbReference>
<evidence type="ECO:0000313" key="6">
    <source>
        <dbReference type="EMBL" id="WNH54264.1"/>
    </source>
</evidence>
<dbReference type="InterPro" id="IPR000792">
    <property type="entry name" value="Tscrpt_reg_LuxR_C"/>
</dbReference>
<dbReference type="Gene3D" id="3.40.50.2300">
    <property type="match status" value="1"/>
</dbReference>
<organism evidence="6 7">
    <name type="scientific">Stenotrophomonas oahuensis</name>
    <dbReference type="NCBI Taxonomy" id="3003271"/>
    <lineage>
        <taxon>Bacteria</taxon>
        <taxon>Pseudomonadati</taxon>
        <taxon>Pseudomonadota</taxon>
        <taxon>Gammaproteobacteria</taxon>
        <taxon>Lysobacterales</taxon>
        <taxon>Lysobacteraceae</taxon>
        <taxon>Stenotrophomonas</taxon>
    </lineage>
</organism>
<dbReference type="Proteomes" id="UP001302072">
    <property type="component" value="Chromosome"/>
</dbReference>
<dbReference type="InterPro" id="IPR058245">
    <property type="entry name" value="NreC/VraR/RcsB-like_REC"/>
</dbReference>
<dbReference type="Pfam" id="PF00072">
    <property type="entry name" value="Response_reg"/>
    <property type="match status" value="1"/>
</dbReference>
<accession>A0ABY9YTG6</accession>
<evidence type="ECO:0000256" key="3">
    <source>
        <dbReference type="PROSITE-ProRule" id="PRU00169"/>
    </source>
</evidence>
<dbReference type="PROSITE" id="PS50110">
    <property type="entry name" value="RESPONSE_REGULATORY"/>
    <property type="match status" value="1"/>
</dbReference>
<dbReference type="CDD" id="cd17535">
    <property type="entry name" value="REC_NarL-like"/>
    <property type="match status" value="1"/>
</dbReference>
<keyword evidence="2" id="KW-0238">DNA-binding</keyword>
<sequence>MTSPPLLRIIIADDHPVVRIGASSVIEKNGVGIVVAEASSASELMDMLKAHPCDVLVTDYSMPGGDQADGFAMISMIRRHYPDLPVVLLSVANNLAILRMVVSTGVQGLVDKASSMEELPQAILAVHRKQAYLSRTLKERIDAIGTHDVDEKDTRTLSPKEVEVLRLLGAGQTVKEIALHLHKSVSTISRQKGDAMLKLGLKGDAELFDYLRDSKL</sequence>
<keyword evidence="1 3" id="KW-0597">Phosphoprotein</keyword>